<reference evidence="2 3" key="1">
    <citation type="submission" date="2015-12" db="EMBL/GenBank/DDBJ databases">
        <title>The genome of Folsomia candida.</title>
        <authorList>
            <person name="Faddeeva A."/>
            <person name="Derks M.F."/>
            <person name="Anvar Y."/>
            <person name="Smit S."/>
            <person name="Van Straalen N."/>
            <person name="Roelofs D."/>
        </authorList>
    </citation>
    <scope>NUCLEOTIDE SEQUENCE [LARGE SCALE GENOMIC DNA]</scope>
    <source>
        <strain evidence="2 3">VU population</strain>
        <tissue evidence="2">Whole body</tissue>
    </source>
</reference>
<comment type="caution">
    <text evidence="2">The sequence shown here is derived from an EMBL/GenBank/DDBJ whole genome shotgun (WGS) entry which is preliminary data.</text>
</comment>
<feature type="transmembrane region" description="Helical" evidence="1">
    <location>
        <begin position="12"/>
        <end position="35"/>
    </location>
</feature>
<accession>A0A226E9N2</accession>
<protein>
    <submittedName>
        <fullName evidence="2">Uncharacterized protein</fullName>
    </submittedName>
</protein>
<dbReference type="Proteomes" id="UP000198287">
    <property type="component" value="Unassembled WGS sequence"/>
</dbReference>
<evidence type="ECO:0000256" key="1">
    <source>
        <dbReference type="SAM" id="Phobius"/>
    </source>
</evidence>
<gene>
    <name evidence="2" type="ORF">Fcan01_11879</name>
</gene>
<name>A0A226E9N2_FOLCA</name>
<feature type="transmembrane region" description="Helical" evidence="1">
    <location>
        <begin position="116"/>
        <end position="136"/>
    </location>
</feature>
<keyword evidence="1" id="KW-0812">Transmembrane</keyword>
<evidence type="ECO:0000313" key="2">
    <source>
        <dbReference type="EMBL" id="OXA54253.1"/>
    </source>
</evidence>
<feature type="transmembrane region" description="Helical" evidence="1">
    <location>
        <begin position="72"/>
        <end position="95"/>
    </location>
</feature>
<evidence type="ECO:0000313" key="3">
    <source>
        <dbReference type="Proteomes" id="UP000198287"/>
    </source>
</evidence>
<keyword evidence="3" id="KW-1185">Reference proteome</keyword>
<keyword evidence="1" id="KW-0472">Membrane</keyword>
<feature type="transmembrane region" description="Helical" evidence="1">
    <location>
        <begin position="42"/>
        <end position="66"/>
    </location>
</feature>
<proteinExistence type="predicted"/>
<keyword evidence="1" id="KW-1133">Transmembrane helix</keyword>
<sequence length="153" mass="16905">MDKYNHTKIWPININCPLYLITMSVGLLNLALNLYDYRTSQLCLIIPSAFMLGHTVLVFIVFSFPISTRYMVPYICGINIFGGFIIGSGAVISVLKDATIFDELIPTNLSADICGFFLLPVLYFAVGVSIVHQQFYGLNIPPSLTGMSLLKTG</sequence>
<dbReference type="EMBL" id="LNIX01000005">
    <property type="protein sequence ID" value="OXA54253.1"/>
    <property type="molecule type" value="Genomic_DNA"/>
</dbReference>
<organism evidence="2 3">
    <name type="scientific">Folsomia candida</name>
    <name type="common">Springtail</name>
    <dbReference type="NCBI Taxonomy" id="158441"/>
    <lineage>
        <taxon>Eukaryota</taxon>
        <taxon>Metazoa</taxon>
        <taxon>Ecdysozoa</taxon>
        <taxon>Arthropoda</taxon>
        <taxon>Hexapoda</taxon>
        <taxon>Collembola</taxon>
        <taxon>Entomobryomorpha</taxon>
        <taxon>Isotomoidea</taxon>
        <taxon>Isotomidae</taxon>
        <taxon>Proisotominae</taxon>
        <taxon>Folsomia</taxon>
    </lineage>
</organism>
<dbReference type="AlphaFoldDB" id="A0A226E9N2"/>